<dbReference type="EMBL" id="VSSQ01063668">
    <property type="protein sequence ID" value="MPN16672.1"/>
    <property type="molecule type" value="Genomic_DNA"/>
</dbReference>
<name>A0A645FSR4_9ZZZZ</name>
<protein>
    <submittedName>
        <fullName evidence="1">Uncharacterized protein</fullName>
    </submittedName>
</protein>
<accession>A0A645FSR4</accession>
<reference evidence="1" key="1">
    <citation type="submission" date="2019-08" db="EMBL/GenBank/DDBJ databases">
        <authorList>
            <person name="Kucharzyk K."/>
            <person name="Murdoch R.W."/>
            <person name="Higgins S."/>
            <person name="Loffler F."/>
        </authorList>
    </citation>
    <scope>NUCLEOTIDE SEQUENCE</scope>
</reference>
<proteinExistence type="predicted"/>
<comment type="caution">
    <text evidence="1">The sequence shown here is derived from an EMBL/GenBank/DDBJ whole genome shotgun (WGS) entry which is preliminary data.</text>
</comment>
<dbReference type="AlphaFoldDB" id="A0A645FSR4"/>
<evidence type="ECO:0000313" key="1">
    <source>
        <dbReference type="EMBL" id="MPN16672.1"/>
    </source>
</evidence>
<gene>
    <name evidence="1" type="ORF">SDC9_164017</name>
</gene>
<sequence>MFLLPDRQDLPQVWADEGQPSVALCFDNMQIEGLSVDLGHPLAERNAAFAVAYQQAYPGSYAAYSGIETEVLFRMEPLRITCYEYENHEPVMKIISCKEESYHEFWPLGGPR</sequence>
<organism evidence="1">
    <name type="scientific">bioreactor metagenome</name>
    <dbReference type="NCBI Taxonomy" id="1076179"/>
    <lineage>
        <taxon>unclassified sequences</taxon>
        <taxon>metagenomes</taxon>
        <taxon>ecological metagenomes</taxon>
    </lineage>
</organism>